<gene>
    <name evidence="2" type="ORF">FisN_15Hh069</name>
</gene>
<dbReference type="Pfam" id="PF16314">
    <property type="entry name" value="DUF4954"/>
    <property type="match status" value="1"/>
</dbReference>
<organism evidence="2 3">
    <name type="scientific">Fistulifera solaris</name>
    <name type="common">Oleaginous diatom</name>
    <dbReference type="NCBI Taxonomy" id="1519565"/>
    <lineage>
        <taxon>Eukaryota</taxon>
        <taxon>Sar</taxon>
        <taxon>Stramenopiles</taxon>
        <taxon>Ochrophyta</taxon>
        <taxon>Bacillariophyta</taxon>
        <taxon>Bacillariophyceae</taxon>
        <taxon>Bacillariophycidae</taxon>
        <taxon>Naviculales</taxon>
        <taxon>Naviculaceae</taxon>
        <taxon>Fistulifera</taxon>
    </lineage>
</organism>
<dbReference type="SUPFAM" id="SSF51161">
    <property type="entry name" value="Trimeric LpxA-like enzymes"/>
    <property type="match status" value="1"/>
</dbReference>
<dbReference type="OrthoDB" id="118763at2759"/>
<dbReference type="Gene3D" id="2.160.10.10">
    <property type="entry name" value="Hexapeptide repeat proteins"/>
    <property type="match status" value="1"/>
</dbReference>
<dbReference type="InterPro" id="IPR032533">
    <property type="entry name" value="DUF4954"/>
</dbReference>
<keyword evidence="3" id="KW-1185">Reference proteome</keyword>
<dbReference type="EMBL" id="BDSP01000193">
    <property type="protein sequence ID" value="GAX23032.1"/>
    <property type="molecule type" value="Genomic_DNA"/>
</dbReference>
<sequence length="667" mass="73382">MTHPDFLQSGNERTTRIETCQHLLSLAWSSSSEIQSVSEQQSMRGLFSDEIDALQQQSCSCEDWSQVRLVTPTATINESHAIGLSNVIQETRFADTAILVFVDEEEDSTENPTWIKKLPPGLHSNLLISNSIIDLRAKVYRNTSICNTYIGPFATIINCGTIDWSSNDHLGLMTITVGAERGGGRPITVHPEVDMPHVVQQMKASALHKTHPSGMIHMNIVDQHALVRDTPTLESIYLHPHASIQGATSISNAILLPHSKIASGSTVQNVMLQWNACIVEHSSVSDTLLMEEAQAGPHSLVVSTILGPDVHVSAGEVHASIVGPNTNAHHQSLLIGCLWPLGRGNVGYGANVGSNHTGRLPDQECTAGEGVFWGLSTVIKFPVDLSSAPYTLVAAGTTLPPQRVTMPFSLIVASGEGNDILPGWLLRSSPYTLARNEAKYATRRKAQRHLDYTGWKILRAETASLCWHARQALLSPASSVSIYSETEIPGLGANRLSERGRLAGVEAYTNCIQMFALRGLWQFIVDNGLQRNGTILLQSELASSIMPPELVNTSNVEWPPCPWETTVDDWTLQKFFLQTEFPLCDSSSEIEWLDSQLRALIQLEQDYAHRVHQSKRRDDQRGVQIVPGYEQFHDRAEDDTAVADVKANAILVEEAILRWLNGKNNGE</sequence>
<evidence type="ECO:0000259" key="1">
    <source>
        <dbReference type="Pfam" id="PF16314"/>
    </source>
</evidence>
<dbReference type="AlphaFoldDB" id="A0A1Z5KA40"/>
<dbReference type="InParanoid" id="A0A1Z5KA40"/>
<proteinExistence type="predicted"/>
<protein>
    <recommendedName>
        <fullName evidence="1">DUF4954 domain-containing protein</fullName>
    </recommendedName>
</protein>
<dbReference type="InterPro" id="IPR011004">
    <property type="entry name" value="Trimer_LpxA-like_sf"/>
</dbReference>
<accession>A0A1Z5KA40</accession>
<dbReference type="Proteomes" id="UP000198406">
    <property type="component" value="Unassembled WGS sequence"/>
</dbReference>
<evidence type="ECO:0000313" key="3">
    <source>
        <dbReference type="Proteomes" id="UP000198406"/>
    </source>
</evidence>
<feature type="domain" description="DUF4954" evidence="1">
    <location>
        <begin position="44"/>
        <end position="464"/>
    </location>
</feature>
<name>A0A1Z5KA40_FISSO</name>
<evidence type="ECO:0000313" key="2">
    <source>
        <dbReference type="EMBL" id="GAX23032.1"/>
    </source>
</evidence>
<comment type="caution">
    <text evidence="2">The sequence shown here is derived from an EMBL/GenBank/DDBJ whole genome shotgun (WGS) entry which is preliminary data.</text>
</comment>
<reference evidence="2 3" key="1">
    <citation type="journal article" date="2015" name="Plant Cell">
        <title>Oil accumulation by the oleaginous diatom Fistulifera solaris as revealed by the genome and transcriptome.</title>
        <authorList>
            <person name="Tanaka T."/>
            <person name="Maeda Y."/>
            <person name="Veluchamy A."/>
            <person name="Tanaka M."/>
            <person name="Abida H."/>
            <person name="Marechal E."/>
            <person name="Bowler C."/>
            <person name="Muto M."/>
            <person name="Sunaga Y."/>
            <person name="Tanaka M."/>
            <person name="Yoshino T."/>
            <person name="Taniguchi T."/>
            <person name="Fukuda Y."/>
            <person name="Nemoto M."/>
            <person name="Matsumoto M."/>
            <person name="Wong P.S."/>
            <person name="Aburatani S."/>
            <person name="Fujibuchi W."/>
        </authorList>
    </citation>
    <scope>NUCLEOTIDE SEQUENCE [LARGE SCALE GENOMIC DNA]</scope>
    <source>
        <strain evidence="2 3">JPCC DA0580</strain>
    </source>
</reference>